<evidence type="ECO:0000256" key="2">
    <source>
        <dbReference type="ARBA" id="ARBA00023125"/>
    </source>
</evidence>
<dbReference type="EMBL" id="LT828648">
    <property type="protein sequence ID" value="SLM49860.1"/>
    <property type="molecule type" value="Genomic_DNA"/>
</dbReference>
<evidence type="ECO:0000256" key="3">
    <source>
        <dbReference type="ARBA" id="ARBA00023163"/>
    </source>
</evidence>
<dbReference type="PROSITE" id="PS01124">
    <property type="entry name" value="HTH_ARAC_FAMILY_2"/>
    <property type="match status" value="1"/>
</dbReference>
<gene>
    <name evidence="6" type="ORF">NSJP_3693</name>
</gene>
<feature type="region of interest" description="Disordered" evidence="4">
    <location>
        <begin position="313"/>
        <end position="338"/>
    </location>
</feature>
<dbReference type="InterPro" id="IPR018060">
    <property type="entry name" value="HTH_AraC"/>
</dbReference>
<dbReference type="SMART" id="SM00342">
    <property type="entry name" value="HTH_ARAC"/>
    <property type="match status" value="1"/>
</dbReference>
<dbReference type="Pfam" id="PF12833">
    <property type="entry name" value="HTH_18"/>
    <property type="match status" value="1"/>
</dbReference>
<dbReference type="OrthoDB" id="9802263at2"/>
<dbReference type="InterPro" id="IPR032783">
    <property type="entry name" value="AraC_lig"/>
</dbReference>
<dbReference type="InterPro" id="IPR050204">
    <property type="entry name" value="AraC_XylS_family_regulators"/>
</dbReference>
<dbReference type="STRING" id="1325564.NSJP_3693"/>
<name>A0A1W1IA42_9BACT</name>
<reference evidence="6 7" key="1">
    <citation type="submission" date="2017-03" db="EMBL/GenBank/DDBJ databases">
        <authorList>
            <person name="Afonso C.L."/>
            <person name="Miller P.J."/>
            <person name="Scott M.A."/>
            <person name="Spackman E."/>
            <person name="Goraichik I."/>
            <person name="Dimitrov K.M."/>
            <person name="Suarez D.L."/>
            <person name="Swayne D.E."/>
        </authorList>
    </citation>
    <scope>NUCLEOTIDE SEQUENCE [LARGE SCALE GENOMIC DNA]</scope>
    <source>
        <strain evidence="6">Genome sequencing of Nitrospira japonica strain NJ11</strain>
    </source>
</reference>
<evidence type="ECO:0000313" key="7">
    <source>
        <dbReference type="Proteomes" id="UP000192042"/>
    </source>
</evidence>
<dbReference type="PANTHER" id="PTHR46796">
    <property type="entry name" value="HTH-TYPE TRANSCRIPTIONAL ACTIVATOR RHAS-RELATED"/>
    <property type="match status" value="1"/>
</dbReference>
<dbReference type="Pfam" id="PF12852">
    <property type="entry name" value="Cupin_6"/>
    <property type="match status" value="1"/>
</dbReference>
<dbReference type="PANTHER" id="PTHR46796:SF7">
    <property type="entry name" value="ARAC FAMILY TRANSCRIPTIONAL REGULATOR"/>
    <property type="match status" value="1"/>
</dbReference>
<keyword evidence="7" id="KW-1185">Reference proteome</keyword>
<dbReference type="PRINTS" id="PR00032">
    <property type="entry name" value="HTHARAC"/>
</dbReference>
<evidence type="ECO:0000256" key="1">
    <source>
        <dbReference type="ARBA" id="ARBA00023015"/>
    </source>
</evidence>
<dbReference type="RefSeq" id="WP_080888031.1">
    <property type="nucleotide sequence ID" value="NZ_LT828648.1"/>
</dbReference>
<protein>
    <submittedName>
        <fullName evidence="6">Transcriptional regulator, AraC family</fullName>
    </submittedName>
</protein>
<dbReference type="InterPro" id="IPR009057">
    <property type="entry name" value="Homeodomain-like_sf"/>
</dbReference>
<dbReference type="AlphaFoldDB" id="A0A1W1IA42"/>
<keyword evidence="1" id="KW-0805">Transcription regulation</keyword>
<keyword evidence="2" id="KW-0238">DNA-binding</keyword>
<dbReference type="SUPFAM" id="SSF46689">
    <property type="entry name" value="Homeodomain-like"/>
    <property type="match status" value="2"/>
</dbReference>
<feature type="domain" description="HTH araC/xylS-type" evidence="5">
    <location>
        <begin position="219"/>
        <end position="317"/>
    </location>
</feature>
<accession>A0A1W1IA42</accession>
<dbReference type="Gene3D" id="1.10.10.60">
    <property type="entry name" value="Homeodomain-like"/>
    <property type="match status" value="2"/>
</dbReference>
<organism evidence="6 7">
    <name type="scientific">Nitrospira japonica</name>
    <dbReference type="NCBI Taxonomy" id="1325564"/>
    <lineage>
        <taxon>Bacteria</taxon>
        <taxon>Pseudomonadati</taxon>
        <taxon>Nitrospirota</taxon>
        <taxon>Nitrospiria</taxon>
        <taxon>Nitrospirales</taxon>
        <taxon>Nitrospiraceae</taxon>
        <taxon>Nitrospira</taxon>
    </lineage>
</organism>
<dbReference type="Proteomes" id="UP000192042">
    <property type="component" value="Chromosome I"/>
</dbReference>
<evidence type="ECO:0000256" key="4">
    <source>
        <dbReference type="SAM" id="MobiDB-lite"/>
    </source>
</evidence>
<evidence type="ECO:0000313" key="6">
    <source>
        <dbReference type="EMBL" id="SLM49860.1"/>
    </source>
</evidence>
<dbReference type="GO" id="GO:0003700">
    <property type="term" value="F:DNA-binding transcription factor activity"/>
    <property type="evidence" value="ECO:0007669"/>
    <property type="project" value="InterPro"/>
</dbReference>
<dbReference type="GO" id="GO:0043565">
    <property type="term" value="F:sequence-specific DNA binding"/>
    <property type="evidence" value="ECO:0007669"/>
    <property type="project" value="InterPro"/>
</dbReference>
<dbReference type="KEGG" id="nja:NSJP_3693"/>
<proteinExistence type="predicted"/>
<sequence length="338" mass="36794">MDVLSEVLKAVKLDGAVFFNGEFSAPWCAREPDSGTMASYLSVRSKHMVIFHLVTEGQAYARVEQDGNRLSLSAGDIVMFPHGDAHLMGNGPPIAPTDSSEQLLRVLSEGLTLSRAGGGGELTKLICGYMTCEPHLSQLFLSGLPSIVKVNIRDHASGQWLEDTLRYSVDQAGASGPGCAAVIAKLSEALFVETLRRYIARLPKSQTGWLAGVRDPQVGKALALLHRQPAFPWTIASLANEVGVSRSVLAERFKHYLSETPIGYLTRWRLQLAAQLLTSTSKSVAEVAGDVGYESEPSFNRAFKREFSLPPARFRTQARPPSRSPSASNQRSVGQKRK</sequence>
<dbReference type="InterPro" id="IPR020449">
    <property type="entry name" value="Tscrpt_reg_AraC-type_HTH"/>
</dbReference>
<feature type="compositionally biased region" description="Low complexity" evidence="4">
    <location>
        <begin position="317"/>
        <end position="332"/>
    </location>
</feature>
<keyword evidence="3" id="KW-0804">Transcription</keyword>
<evidence type="ECO:0000259" key="5">
    <source>
        <dbReference type="PROSITE" id="PS01124"/>
    </source>
</evidence>